<evidence type="ECO:0000313" key="2">
    <source>
        <dbReference type="EMBL" id="RBP33635.1"/>
    </source>
</evidence>
<organism evidence="2 3">
    <name type="scientific">Eoetvoesiella caeni</name>
    <dbReference type="NCBI Taxonomy" id="645616"/>
    <lineage>
        <taxon>Bacteria</taxon>
        <taxon>Pseudomonadati</taxon>
        <taxon>Pseudomonadota</taxon>
        <taxon>Betaproteobacteria</taxon>
        <taxon>Burkholderiales</taxon>
        <taxon>Alcaligenaceae</taxon>
        <taxon>Eoetvoesiella</taxon>
    </lineage>
</organism>
<dbReference type="Proteomes" id="UP000253628">
    <property type="component" value="Unassembled WGS sequence"/>
</dbReference>
<keyword evidence="3" id="KW-1185">Reference proteome</keyword>
<evidence type="ECO:0000256" key="1">
    <source>
        <dbReference type="SAM" id="MobiDB-lite"/>
    </source>
</evidence>
<comment type="caution">
    <text evidence="2">The sequence shown here is derived from an EMBL/GenBank/DDBJ whole genome shotgun (WGS) entry which is preliminary data.</text>
</comment>
<dbReference type="AlphaFoldDB" id="A0A366GY16"/>
<evidence type="ECO:0000313" key="3">
    <source>
        <dbReference type="Proteomes" id="UP000253628"/>
    </source>
</evidence>
<name>A0A366GY16_9BURK</name>
<proteinExistence type="predicted"/>
<accession>A0A366GY16</accession>
<dbReference type="EMBL" id="QNRQ01000026">
    <property type="protein sequence ID" value="RBP33635.1"/>
    <property type="molecule type" value="Genomic_DNA"/>
</dbReference>
<sequence>MVHWISCLETDSEVKTFEYTSENGRDDGRFCSIDVVLLNGFRVRHRLRLEGESDDSEPPRNNLSRPDSPIETRIYTDKDLQPLVGPSLRWLKPIAFAAALRKSEYPRQTLILLDYFKHHHSGEVGQLLKEPLLAVYDPALVLGLVARLAIKGYIQLHLGTSIFGYKTPWSLYVKEN</sequence>
<protein>
    <submittedName>
        <fullName evidence="2">Uncharacterized protein</fullName>
    </submittedName>
</protein>
<feature type="region of interest" description="Disordered" evidence="1">
    <location>
        <begin position="50"/>
        <end position="70"/>
    </location>
</feature>
<gene>
    <name evidence="2" type="ORF">DFR37_12626</name>
</gene>
<reference evidence="2 3" key="1">
    <citation type="submission" date="2018-06" db="EMBL/GenBank/DDBJ databases">
        <title>Genomic Encyclopedia of Type Strains, Phase IV (KMG-IV): sequencing the most valuable type-strain genomes for metagenomic binning, comparative biology and taxonomic classification.</title>
        <authorList>
            <person name="Goeker M."/>
        </authorList>
    </citation>
    <scope>NUCLEOTIDE SEQUENCE [LARGE SCALE GENOMIC DNA]</scope>
    <source>
        <strain evidence="2 3">DSM 25520</strain>
    </source>
</reference>